<name>A0A1F6GFZ8_9PROT</name>
<keyword evidence="2" id="KW-0479">Metal-binding</keyword>
<comment type="caution">
    <text evidence="6">The sequence shown here is derived from an EMBL/GenBank/DDBJ whole genome shotgun (WGS) entry which is preliminary data.</text>
</comment>
<protein>
    <recommendedName>
        <fullName evidence="5">Metallo-beta-lactamase domain-containing protein</fullName>
    </recommendedName>
</protein>
<dbReference type="Gene3D" id="3.60.15.10">
    <property type="entry name" value="Ribonuclease Z/Hydroxyacylglutathione hydrolase-like"/>
    <property type="match status" value="1"/>
</dbReference>
<dbReference type="CDD" id="cd06262">
    <property type="entry name" value="metallo-hydrolase-like_MBL-fold"/>
    <property type="match status" value="1"/>
</dbReference>
<evidence type="ECO:0000313" key="7">
    <source>
        <dbReference type="Proteomes" id="UP000178449"/>
    </source>
</evidence>
<evidence type="ECO:0000256" key="1">
    <source>
        <dbReference type="ARBA" id="ARBA00001947"/>
    </source>
</evidence>
<dbReference type="InterPro" id="IPR001279">
    <property type="entry name" value="Metallo-B-lactamas"/>
</dbReference>
<organism evidence="6 7">
    <name type="scientific">Candidatus Lambdaproteobacteria bacterium RIFOXYD2_FULL_50_16</name>
    <dbReference type="NCBI Taxonomy" id="1817772"/>
    <lineage>
        <taxon>Bacteria</taxon>
        <taxon>Pseudomonadati</taxon>
        <taxon>Pseudomonadota</taxon>
        <taxon>Candidatus Lambdaproteobacteria</taxon>
    </lineage>
</organism>
<dbReference type="InterPro" id="IPR051453">
    <property type="entry name" value="MBL_Glyoxalase_II"/>
</dbReference>
<proteinExistence type="predicted"/>
<dbReference type="AlphaFoldDB" id="A0A1F6GFZ8"/>
<evidence type="ECO:0000259" key="5">
    <source>
        <dbReference type="SMART" id="SM00849"/>
    </source>
</evidence>
<dbReference type="SMART" id="SM00849">
    <property type="entry name" value="Lactamase_B"/>
    <property type="match status" value="1"/>
</dbReference>
<dbReference type="InterPro" id="IPR036866">
    <property type="entry name" value="RibonucZ/Hydroxyglut_hydro"/>
</dbReference>
<dbReference type="Proteomes" id="UP000178449">
    <property type="component" value="Unassembled WGS sequence"/>
</dbReference>
<comment type="cofactor">
    <cofactor evidence="1">
        <name>Zn(2+)</name>
        <dbReference type="ChEBI" id="CHEBI:29105"/>
    </cofactor>
</comment>
<dbReference type="STRING" id="1817772.A2527_02970"/>
<sequence length="210" mass="22516">MHDFFCITVSPLQENCFVLYCNETKEAALIDAGDEPKQILAAVRAQGLVPKLLLATHAHVDHISAVAAIQAELELPFLVHERELPILGMLTASQSFYGFGDQKTPKISGYLKAGEEVALGKLKIQVIETPGHTPGGVCLKVGNDLFTGDTLFAYSIGRTDLPGGNTSQLMESIKTQLLVLDSQTQVHPGHGPSSSIGAEIKRNPFLQGLA</sequence>
<keyword evidence="4" id="KW-0862">Zinc</keyword>
<accession>A0A1F6GFZ8</accession>
<evidence type="ECO:0000256" key="3">
    <source>
        <dbReference type="ARBA" id="ARBA00022801"/>
    </source>
</evidence>
<evidence type="ECO:0000256" key="4">
    <source>
        <dbReference type="ARBA" id="ARBA00022833"/>
    </source>
</evidence>
<dbReference type="EMBL" id="MFNE01000006">
    <property type="protein sequence ID" value="OGG97036.1"/>
    <property type="molecule type" value="Genomic_DNA"/>
</dbReference>
<gene>
    <name evidence="6" type="ORF">A2527_02970</name>
</gene>
<feature type="domain" description="Metallo-beta-lactamase" evidence="5">
    <location>
        <begin position="13"/>
        <end position="190"/>
    </location>
</feature>
<dbReference type="Pfam" id="PF00753">
    <property type="entry name" value="Lactamase_B"/>
    <property type="match status" value="1"/>
</dbReference>
<dbReference type="SUPFAM" id="SSF56281">
    <property type="entry name" value="Metallo-hydrolase/oxidoreductase"/>
    <property type="match status" value="1"/>
</dbReference>
<evidence type="ECO:0000256" key="2">
    <source>
        <dbReference type="ARBA" id="ARBA00022723"/>
    </source>
</evidence>
<dbReference type="PANTHER" id="PTHR46233:SF3">
    <property type="entry name" value="HYDROXYACYLGLUTATHIONE HYDROLASE GLOC"/>
    <property type="match status" value="1"/>
</dbReference>
<dbReference type="PANTHER" id="PTHR46233">
    <property type="entry name" value="HYDROXYACYLGLUTATHIONE HYDROLASE GLOC"/>
    <property type="match status" value="1"/>
</dbReference>
<evidence type="ECO:0000313" key="6">
    <source>
        <dbReference type="EMBL" id="OGG97036.1"/>
    </source>
</evidence>
<reference evidence="6 7" key="1">
    <citation type="journal article" date="2016" name="Nat. Commun.">
        <title>Thousands of microbial genomes shed light on interconnected biogeochemical processes in an aquifer system.</title>
        <authorList>
            <person name="Anantharaman K."/>
            <person name="Brown C.T."/>
            <person name="Hug L.A."/>
            <person name="Sharon I."/>
            <person name="Castelle C.J."/>
            <person name="Probst A.J."/>
            <person name="Thomas B.C."/>
            <person name="Singh A."/>
            <person name="Wilkins M.J."/>
            <person name="Karaoz U."/>
            <person name="Brodie E.L."/>
            <person name="Williams K.H."/>
            <person name="Hubbard S.S."/>
            <person name="Banfield J.F."/>
        </authorList>
    </citation>
    <scope>NUCLEOTIDE SEQUENCE [LARGE SCALE GENOMIC DNA]</scope>
</reference>
<dbReference type="GO" id="GO:0046872">
    <property type="term" value="F:metal ion binding"/>
    <property type="evidence" value="ECO:0007669"/>
    <property type="project" value="UniProtKB-KW"/>
</dbReference>
<dbReference type="GO" id="GO:0016787">
    <property type="term" value="F:hydrolase activity"/>
    <property type="evidence" value="ECO:0007669"/>
    <property type="project" value="UniProtKB-KW"/>
</dbReference>
<keyword evidence="3" id="KW-0378">Hydrolase</keyword>